<evidence type="ECO:0000256" key="4">
    <source>
        <dbReference type="ARBA" id="ARBA00022723"/>
    </source>
</evidence>
<dbReference type="EMBL" id="CP139781">
    <property type="protein sequence ID" value="WRQ88775.1"/>
    <property type="molecule type" value="Genomic_DNA"/>
</dbReference>
<feature type="domain" description="Peptidase M13 C-terminal" evidence="9">
    <location>
        <begin position="474"/>
        <end position="671"/>
    </location>
</feature>
<keyword evidence="12" id="KW-1185">Reference proteome</keyword>
<dbReference type="Pfam" id="PF01431">
    <property type="entry name" value="Peptidase_M13"/>
    <property type="match status" value="1"/>
</dbReference>
<dbReference type="PANTHER" id="PTHR11733">
    <property type="entry name" value="ZINC METALLOPROTEASE FAMILY M13 NEPRILYSIN-RELATED"/>
    <property type="match status" value="1"/>
</dbReference>
<evidence type="ECO:0000256" key="3">
    <source>
        <dbReference type="ARBA" id="ARBA00022670"/>
    </source>
</evidence>
<dbReference type="Proteomes" id="UP000738431">
    <property type="component" value="Chromosome"/>
</dbReference>
<evidence type="ECO:0000259" key="10">
    <source>
        <dbReference type="Pfam" id="PF05649"/>
    </source>
</evidence>
<evidence type="ECO:0000313" key="12">
    <source>
        <dbReference type="Proteomes" id="UP000738431"/>
    </source>
</evidence>
<dbReference type="Gene3D" id="1.10.1380.10">
    <property type="entry name" value="Neutral endopeptidase , domain2"/>
    <property type="match status" value="1"/>
</dbReference>
<dbReference type="PROSITE" id="PS51885">
    <property type="entry name" value="NEPRILYSIN"/>
    <property type="match status" value="1"/>
</dbReference>
<gene>
    <name evidence="11" type="ORF">K1X11_005120</name>
</gene>
<keyword evidence="8" id="KW-0732">Signal</keyword>
<proteinExistence type="inferred from homology"/>
<dbReference type="InterPro" id="IPR042089">
    <property type="entry name" value="Peptidase_M13_dom_2"/>
</dbReference>
<dbReference type="PANTHER" id="PTHR11733:SF167">
    <property type="entry name" value="FI17812P1-RELATED"/>
    <property type="match status" value="1"/>
</dbReference>
<comment type="cofactor">
    <cofactor evidence="1">
        <name>Zn(2+)</name>
        <dbReference type="ChEBI" id="CHEBI:29105"/>
    </cofactor>
</comment>
<evidence type="ECO:0000256" key="1">
    <source>
        <dbReference type="ARBA" id="ARBA00001947"/>
    </source>
</evidence>
<feature type="signal peptide" evidence="8">
    <location>
        <begin position="1"/>
        <end position="23"/>
    </location>
</feature>
<sequence>MQLNRPWGTCALALSLMSAPLLASEVEFIPMQFTTEFMDQSVDPAVDFNRYANGGWLDATEIPSDKSRWGAFDALAENNWRRIHLLLEEIAESDAPAGSNLQKVADFYRTAMDTAAIDAAGITPLLPTFEQIEAIGDIDDLADYVAAAHAGIGSPLFGLYMYADQRNNEDVIFIMVQGGLSLPTRDYYFDEQYAKYLPLFVDHMTTMFELAGTPTDQARADAETVLALETKLAGFSKTVTELRDPIENYHKMPIAEADALMPDFPLERYIRALGVPESETELDFKQPEFFAGLSEVLASEPLENIKTYLRWQALTSAAPYLASSFEQENFRFFSTELSGTPAQEPRWQRSARMLDRNVGFALGEVYVAKYFPPAVKDRLEEMIVTMRDVLHERIVNLDWMTEPTKEKALEKLKTFRVVVGYPPEWRDYSALTITDESLYANILASAQFETQRQLAKLEKPFDKSEWLRTPQQVNAYYQPSAGQLVFLAGILQPPYFDPELDDAVNYGAICAVIGHEITHGFDDKGRNYDAHGNLADWWTEADATEFAGRAQKLIDQYNSYEVLPEVFVNGEQTLGENIADLGGVSIALEALQRSIAGKEDPMIDGLTQEQRFFIAWSQVWRTKYRDDALKRTVSSNVHSPGMIRAIGPIVNVPEFYEAFGIKEGDPMWLPTAERAKIW</sequence>
<dbReference type="Pfam" id="PF05649">
    <property type="entry name" value="Peptidase_M13_N"/>
    <property type="match status" value="1"/>
</dbReference>
<protein>
    <submittedName>
        <fullName evidence="11">M13 family metallopeptidase</fullName>
        <ecNumber evidence="11">3.4.24.-</ecNumber>
    </submittedName>
</protein>
<dbReference type="PRINTS" id="PR00786">
    <property type="entry name" value="NEPRILYSIN"/>
</dbReference>
<evidence type="ECO:0000256" key="8">
    <source>
        <dbReference type="SAM" id="SignalP"/>
    </source>
</evidence>
<dbReference type="Gene3D" id="3.40.390.10">
    <property type="entry name" value="Collagenase (Catalytic Domain)"/>
    <property type="match status" value="1"/>
</dbReference>
<dbReference type="InterPro" id="IPR018497">
    <property type="entry name" value="Peptidase_M13_C"/>
</dbReference>
<keyword evidence="5 11" id="KW-0378">Hydrolase</keyword>
<keyword evidence="3" id="KW-0645">Protease</keyword>
<feature type="domain" description="Peptidase M13 N-terminal" evidence="10">
    <location>
        <begin position="44"/>
        <end position="422"/>
    </location>
</feature>
<dbReference type="InterPro" id="IPR000718">
    <property type="entry name" value="Peptidase_M13"/>
</dbReference>
<dbReference type="GO" id="GO:0016787">
    <property type="term" value="F:hydrolase activity"/>
    <property type="evidence" value="ECO:0007669"/>
    <property type="project" value="UniProtKB-KW"/>
</dbReference>
<accession>A0ABZ1CBL3</accession>
<keyword evidence="4" id="KW-0479">Metal-binding</keyword>
<evidence type="ECO:0000313" key="11">
    <source>
        <dbReference type="EMBL" id="WRQ88775.1"/>
    </source>
</evidence>
<feature type="chain" id="PRO_5047550101" evidence="8">
    <location>
        <begin position="24"/>
        <end position="678"/>
    </location>
</feature>
<name>A0ABZ1CBL3_9BACT</name>
<dbReference type="EC" id="3.4.24.-" evidence="11"/>
<reference evidence="11 12" key="1">
    <citation type="submission" date="2023-12" db="EMBL/GenBank/DDBJ databases">
        <title>Description of an unclassified Opitutus bacterium of Verrucomicrobiota.</title>
        <authorList>
            <person name="Zhang D.-F."/>
        </authorList>
    </citation>
    <scope>NUCLEOTIDE SEQUENCE [LARGE SCALE GENOMIC DNA]</scope>
    <source>
        <strain evidence="11 12">WL0086</strain>
    </source>
</reference>
<evidence type="ECO:0000256" key="2">
    <source>
        <dbReference type="ARBA" id="ARBA00007357"/>
    </source>
</evidence>
<dbReference type="InterPro" id="IPR024079">
    <property type="entry name" value="MetalloPept_cat_dom_sf"/>
</dbReference>
<dbReference type="SUPFAM" id="SSF55486">
    <property type="entry name" value="Metalloproteases ('zincins'), catalytic domain"/>
    <property type="match status" value="1"/>
</dbReference>
<dbReference type="RefSeq" id="WP_221031873.1">
    <property type="nucleotide sequence ID" value="NZ_CP139781.1"/>
</dbReference>
<evidence type="ECO:0000256" key="7">
    <source>
        <dbReference type="ARBA" id="ARBA00023049"/>
    </source>
</evidence>
<keyword evidence="6" id="KW-0862">Zinc</keyword>
<dbReference type="CDD" id="cd08662">
    <property type="entry name" value="M13"/>
    <property type="match status" value="1"/>
</dbReference>
<evidence type="ECO:0000256" key="6">
    <source>
        <dbReference type="ARBA" id="ARBA00022833"/>
    </source>
</evidence>
<organism evidence="11 12">
    <name type="scientific">Actomonas aquatica</name>
    <dbReference type="NCBI Taxonomy" id="2866162"/>
    <lineage>
        <taxon>Bacteria</taxon>
        <taxon>Pseudomonadati</taxon>
        <taxon>Verrucomicrobiota</taxon>
        <taxon>Opitutia</taxon>
        <taxon>Opitutales</taxon>
        <taxon>Opitutaceae</taxon>
        <taxon>Actomonas</taxon>
    </lineage>
</organism>
<dbReference type="InterPro" id="IPR008753">
    <property type="entry name" value="Peptidase_M13_N"/>
</dbReference>
<keyword evidence="7" id="KW-0482">Metalloprotease</keyword>
<evidence type="ECO:0000259" key="9">
    <source>
        <dbReference type="Pfam" id="PF01431"/>
    </source>
</evidence>
<evidence type="ECO:0000256" key="5">
    <source>
        <dbReference type="ARBA" id="ARBA00022801"/>
    </source>
</evidence>
<comment type="similarity">
    <text evidence="2">Belongs to the peptidase M13 family.</text>
</comment>